<evidence type="ECO:0000256" key="8">
    <source>
        <dbReference type="ARBA" id="ARBA00023136"/>
    </source>
</evidence>
<dbReference type="InterPro" id="IPR004513">
    <property type="entry name" value="FtsX"/>
</dbReference>
<dbReference type="InterPro" id="IPR040690">
    <property type="entry name" value="FtsX_ECD"/>
</dbReference>
<dbReference type="GeneID" id="69579967"/>
<dbReference type="PANTHER" id="PTHR47755">
    <property type="entry name" value="CELL DIVISION PROTEIN FTSX"/>
    <property type="match status" value="1"/>
</dbReference>
<dbReference type="Pfam" id="PF18075">
    <property type="entry name" value="FtsX_ECD"/>
    <property type="match status" value="1"/>
</dbReference>
<dbReference type="Proteomes" id="UP000243136">
    <property type="component" value="Chromosome"/>
</dbReference>
<evidence type="ECO:0000313" key="19">
    <source>
        <dbReference type="Proteomes" id="UP000243753"/>
    </source>
</evidence>
<dbReference type="InterPro" id="IPR003838">
    <property type="entry name" value="ABC3_permease_C"/>
</dbReference>
<evidence type="ECO:0000313" key="14">
    <source>
        <dbReference type="EMBL" id="ATA91253.1"/>
    </source>
</evidence>
<feature type="transmembrane region" description="Helical" evidence="11">
    <location>
        <begin position="221"/>
        <end position="240"/>
    </location>
</feature>
<evidence type="ECO:0000313" key="17">
    <source>
        <dbReference type="Proteomes" id="UP000044026"/>
    </source>
</evidence>
<name>A0A0B7H4F9_9FLAO</name>
<evidence type="ECO:0000256" key="5">
    <source>
        <dbReference type="ARBA" id="ARBA00022618"/>
    </source>
</evidence>
<reference evidence="14" key="2">
    <citation type="journal article" date="2017" name="Genome Announc.">
        <title>Twelve Complete Reference Genomes of Clinical Isolates in the Capnocytophaga Genus.</title>
        <authorList>
            <person name="Villarma A."/>
            <person name="Gulvik C.A."/>
            <person name="Rowe L.A."/>
            <person name="Sheth M."/>
            <person name="Juieng P."/>
            <person name="Nicholson A.C."/>
            <person name="Loparev V.N."/>
            <person name="McQuiston J.R."/>
        </authorList>
    </citation>
    <scope>NUCLEOTIDE SEQUENCE</scope>
    <source>
        <strain evidence="15">H3936</strain>
        <strain evidence="14">H5594</strain>
    </source>
</reference>
<dbReference type="RefSeq" id="WP_041999480.1">
    <property type="nucleotide sequence ID" value="NZ_CP022382.1"/>
</dbReference>
<dbReference type="GO" id="GO:0051301">
    <property type="term" value="P:cell division"/>
    <property type="evidence" value="ECO:0007669"/>
    <property type="project" value="UniProtKB-KW"/>
</dbReference>
<evidence type="ECO:0000256" key="3">
    <source>
        <dbReference type="ARBA" id="ARBA00021907"/>
    </source>
</evidence>
<dbReference type="EMBL" id="CP022389">
    <property type="protein sequence ID" value="ATA93362.1"/>
    <property type="molecule type" value="Genomic_DNA"/>
</dbReference>
<dbReference type="EMBL" id="CP022388">
    <property type="protein sequence ID" value="ATA91253.1"/>
    <property type="molecule type" value="Genomic_DNA"/>
</dbReference>
<feature type="transmembrane region" description="Helical" evidence="11">
    <location>
        <begin position="163"/>
        <end position="184"/>
    </location>
</feature>
<keyword evidence="7 11" id="KW-1133">Transmembrane helix</keyword>
<evidence type="ECO:0000256" key="9">
    <source>
        <dbReference type="ARBA" id="ARBA00023306"/>
    </source>
</evidence>
<accession>A0A0B7H4F9</accession>
<evidence type="ECO:0000313" key="16">
    <source>
        <dbReference type="EMBL" id="CEN34521.1"/>
    </source>
</evidence>
<keyword evidence="6 11" id="KW-0812">Transmembrane</keyword>
<keyword evidence="5 10" id="KW-0132">Cell division</keyword>
<comment type="function">
    <text evidence="10">Required for cell division and gliding motility.</text>
</comment>
<feature type="transmembrane region" description="Helical" evidence="11">
    <location>
        <begin position="255"/>
        <end position="279"/>
    </location>
</feature>
<dbReference type="AlphaFoldDB" id="A0A0B7H4F9"/>
<evidence type="ECO:0000313" key="15">
    <source>
        <dbReference type="EMBL" id="ATA93362.1"/>
    </source>
</evidence>
<feature type="transmembrane region" description="Helical" evidence="11">
    <location>
        <begin position="12"/>
        <end position="39"/>
    </location>
</feature>
<reference evidence="16 17" key="1">
    <citation type="submission" date="2015-01" db="EMBL/GenBank/DDBJ databases">
        <authorList>
            <person name="Xiang T."/>
            <person name="Song Y."/>
            <person name="Huang L."/>
            <person name="Wang B."/>
            <person name="Wu P."/>
        </authorList>
    </citation>
    <scope>NUCLEOTIDE SEQUENCE [LARGE SCALE GENOMIC DNA]</scope>
    <source>
        <strain evidence="16 17">Cc12</strain>
    </source>
</reference>
<evidence type="ECO:0000256" key="2">
    <source>
        <dbReference type="ARBA" id="ARBA00007379"/>
    </source>
</evidence>
<dbReference type="Proteomes" id="UP000044026">
    <property type="component" value="Unassembled WGS sequence"/>
</dbReference>
<dbReference type="Proteomes" id="UP000243753">
    <property type="component" value="Chromosome"/>
</dbReference>
<dbReference type="Pfam" id="PF02687">
    <property type="entry name" value="FtsX"/>
    <property type="match status" value="1"/>
</dbReference>
<gene>
    <name evidence="16" type="primary">ftsX</name>
    <name evidence="16" type="ORF">CCAN12_540005</name>
    <name evidence="15" type="ORF">CGC54_02920</name>
    <name evidence="14" type="ORF">CGC56_03170</name>
</gene>
<keyword evidence="9 10" id="KW-0131">Cell cycle</keyword>
<dbReference type="Gene3D" id="3.30.70.3040">
    <property type="match status" value="1"/>
</dbReference>
<reference evidence="18 19" key="3">
    <citation type="submission" date="2017-06" db="EMBL/GenBank/DDBJ databases">
        <title>Capnocytophaga spp. assemblies.</title>
        <authorList>
            <person name="Gulvik C.A."/>
        </authorList>
    </citation>
    <scope>NUCLEOTIDE SEQUENCE [LARGE SCALE GENOMIC DNA]</scope>
    <source>
        <strain evidence="19">H3936</strain>
        <strain evidence="18">H5594</strain>
    </source>
</reference>
<evidence type="ECO:0000256" key="1">
    <source>
        <dbReference type="ARBA" id="ARBA00004651"/>
    </source>
</evidence>
<dbReference type="PIRSF" id="PIRSF003097">
    <property type="entry name" value="FtsX"/>
    <property type="match status" value="1"/>
</dbReference>
<evidence type="ECO:0000256" key="11">
    <source>
        <dbReference type="SAM" id="Phobius"/>
    </source>
</evidence>
<sequence>MAKSIDKFNKRRLITSYFSVTLSITLVLFLLGLLGFLLLNAQRLANYFKEQVSVSISLKDDAKEADVLHLQKTLSVAEFAKSVRFVSKEEAAEQFSQEIGEDFLSFIGVNPLQNSIDLSLKAEYAEPGKMEEIAKEIGQNPFVTEVTYDKPLVALIHENVEKISLIILIISGLFTIIAILLINSSIRLSIYSKRFTIKTMQLVGATRGFIRRPFIITNVRLGIYGAVFAMLLLYGCISYLNNSFPEFGLMTDRSITIMVFSSILIIGILITWLSTFFAAQRFLNLNTNDLYY</sequence>
<evidence type="ECO:0000259" key="13">
    <source>
        <dbReference type="Pfam" id="PF18075"/>
    </source>
</evidence>
<evidence type="ECO:0000256" key="6">
    <source>
        <dbReference type="ARBA" id="ARBA00022692"/>
    </source>
</evidence>
<proteinExistence type="inferred from homology"/>
<keyword evidence="8 10" id="KW-0472">Membrane</keyword>
<evidence type="ECO:0000256" key="7">
    <source>
        <dbReference type="ARBA" id="ARBA00022989"/>
    </source>
</evidence>
<comment type="subcellular location">
    <subcellularLocation>
        <location evidence="10">Cell inner membrane</location>
    </subcellularLocation>
    <subcellularLocation>
        <location evidence="1">Cell membrane</location>
        <topology evidence="1">Multi-pass membrane protein</topology>
    </subcellularLocation>
</comment>
<evidence type="ECO:0000256" key="10">
    <source>
        <dbReference type="PIRNR" id="PIRNR003097"/>
    </source>
</evidence>
<dbReference type="PANTHER" id="PTHR47755:SF1">
    <property type="entry name" value="CELL DIVISION PROTEIN FTSX"/>
    <property type="match status" value="1"/>
</dbReference>
<organism evidence="16 17">
    <name type="scientific">Capnocytophaga canimorsus</name>
    <dbReference type="NCBI Taxonomy" id="28188"/>
    <lineage>
        <taxon>Bacteria</taxon>
        <taxon>Pseudomonadati</taxon>
        <taxon>Bacteroidota</taxon>
        <taxon>Flavobacteriia</taxon>
        <taxon>Flavobacteriales</taxon>
        <taxon>Flavobacteriaceae</taxon>
        <taxon>Capnocytophaga</taxon>
    </lineage>
</organism>
<protein>
    <recommendedName>
        <fullName evidence="3 10">Cell division protein FtsX</fullName>
    </recommendedName>
</protein>
<keyword evidence="10" id="KW-0997">Cell inner membrane</keyword>
<keyword evidence="4 10" id="KW-1003">Cell membrane</keyword>
<feature type="domain" description="ABC3 transporter permease C-terminal" evidence="12">
    <location>
        <begin position="169"/>
        <end position="286"/>
    </location>
</feature>
<evidence type="ECO:0000313" key="18">
    <source>
        <dbReference type="Proteomes" id="UP000243136"/>
    </source>
</evidence>
<comment type="similarity">
    <text evidence="2 10">Belongs to the ABC-4 integral membrane protein family. FtsX subfamily.</text>
</comment>
<evidence type="ECO:0000259" key="12">
    <source>
        <dbReference type="Pfam" id="PF02687"/>
    </source>
</evidence>
<dbReference type="GO" id="GO:0005886">
    <property type="term" value="C:plasma membrane"/>
    <property type="evidence" value="ECO:0007669"/>
    <property type="project" value="UniProtKB-SubCell"/>
</dbReference>
<evidence type="ECO:0000256" key="4">
    <source>
        <dbReference type="ARBA" id="ARBA00022475"/>
    </source>
</evidence>
<dbReference type="EMBL" id="CDOE01000050">
    <property type="protein sequence ID" value="CEN34521.1"/>
    <property type="molecule type" value="Genomic_DNA"/>
</dbReference>
<feature type="domain" description="FtsX extracellular" evidence="13">
    <location>
        <begin position="52"/>
        <end position="146"/>
    </location>
</feature>